<proteinExistence type="predicted"/>
<dbReference type="Pfam" id="PF02653">
    <property type="entry name" value="BPD_transp_2"/>
    <property type="match status" value="1"/>
</dbReference>
<evidence type="ECO:0000313" key="7">
    <source>
        <dbReference type="EMBL" id="KEP71501.1"/>
    </source>
</evidence>
<dbReference type="PANTHER" id="PTHR30482">
    <property type="entry name" value="HIGH-AFFINITY BRANCHED-CHAIN AMINO ACID TRANSPORT SYSTEM PERMEASE"/>
    <property type="match status" value="1"/>
</dbReference>
<feature type="transmembrane region" description="Helical" evidence="6">
    <location>
        <begin position="269"/>
        <end position="290"/>
    </location>
</feature>
<keyword evidence="8" id="KW-1185">Reference proteome</keyword>
<feature type="transmembrane region" description="Helical" evidence="6">
    <location>
        <begin position="320"/>
        <end position="340"/>
    </location>
</feature>
<feature type="transmembrane region" description="Helical" evidence="6">
    <location>
        <begin position="163"/>
        <end position="186"/>
    </location>
</feature>
<gene>
    <name evidence="7" type="ORF">DL1_00275</name>
</gene>
<evidence type="ECO:0000256" key="1">
    <source>
        <dbReference type="ARBA" id="ARBA00004651"/>
    </source>
</evidence>
<accession>A0A074TIF0</accession>
<dbReference type="PANTHER" id="PTHR30482:SF10">
    <property type="entry name" value="HIGH-AFFINITY BRANCHED-CHAIN AMINO ACID TRANSPORT PROTEIN BRAE"/>
    <property type="match status" value="1"/>
</dbReference>
<dbReference type="InterPro" id="IPR001851">
    <property type="entry name" value="ABC_transp_permease"/>
</dbReference>
<dbReference type="GO" id="GO:0005886">
    <property type="term" value="C:plasma membrane"/>
    <property type="evidence" value="ECO:0007669"/>
    <property type="project" value="UniProtKB-SubCell"/>
</dbReference>
<dbReference type="STRING" id="1185766.SAMN05216224_108119"/>
<keyword evidence="3 6" id="KW-0812">Transmembrane</keyword>
<feature type="transmembrane region" description="Helical" evidence="6">
    <location>
        <begin position="62"/>
        <end position="83"/>
    </location>
</feature>
<evidence type="ECO:0000256" key="6">
    <source>
        <dbReference type="SAM" id="Phobius"/>
    </source>
</evidence>
<organism evidence="7 8">
    <name type="scientific">Thioclava dalianensis</name>
    <dbReference type="NCBI Taxonomy" id="1185766"/>
    <lineage>
        <taxon>Bacteria</taxon>
        <taxon>Pseudomonadati</taxon>
        <taxon>Pseudomonadota</taxon>
        <taxon>Alphaproteobacteria</taxon>
        <taxon>Rhodobacterales</taxon>
        <taxon>Paracoccaceae</taxon>
        <taxon>Thioclava</taxon>
    </lineage>
</organism>
<feature type="transmembrane region" description="Helical" evidence="6">
    <location>
        <begin position="37"/>
        <end position="55"/>
    </location>
</feature>
<feature type="transmembrane region" description="Helical" evidence="6">
    <location>
        <begin position="12"/>
        <end position="31"/>
    </location>
</feature>
<dbReference type="GO" id="GO:0015658">
    <property type="term" value="F:branched-chain amino acid transmembrane transporter activity"/>
    <property type="evidence" value="ECO:0007669"/>
    <property type="project" value="InterPro"/>
</dbReference>
<reference evidence="7 8" key="1">
    <citation type="submission" date="2014-03" db="EMBL/GenBank/DDBJ databases">
        <title>The draft genome sequence of Thioclava dalianensis DLFJ1-1.</title>
        <authorList>
            <person name="Lai Q."/>
            <person name="Shao Z."/>
        </authorList>
    </citation>
    <scope>NUCLEOTIDE SEQUENCE [LARGE SCALE GENOMIC DNA]</scope>
    <source>
        <strain evidence="7 8">DLFJ1-1</strain>
    </source>
</reference>
<dbReference type="RefSeq" id="WP_038060753.1">
    <property type="nucleotide sequence ID" value="NZ_FOVB01000008.1"/>
</dbReference>
<evidence type="ECO:0000256" key="4">
    <source>
        <dbReference type="ARBA" id="ARBA00022989"/>
    </source>
</evidence>
<feature type="transmembrane region" description="Helical" evidence="6">
    <location>
        <begin position="198"/>
        <end position="214"/>
    </location>
</feature>
<feature type="transmembrane region" description="Helical" evidence="6">
    <location>
        <begin position="123"/>
        <end position="143"/>
    </location>
</feature>
<comment type="subcellular location">
    <subcellularLocation>
        <location evidence="1">Cell membrane</location>
        <topology evidence="1">Multi-pass membrane protein</topology>
    </subcellularLocation>
</comment>
<dbReference type="InterPro" id="IPR043428">
    <property type="entry name" value="LivM-like"/>
</dbReference>
<name>A0A074TIF0_9RHOB</name>
<dbReference type="OrthoDB" id="9814461at2"/>
<feature type="transmembrane region" description="Helical" evidence="6">
    <location>
        <begin position="352"/>
        <end position="385"/>
    </location>
</feature>
<dbReference type="eggNOG" id="COG4177">
    <property type="taxonomic scope" value="Bacteria"/>
</dbReference>
<evidence type="ECO:0000256" key="5">
    <source>
        <dbReference type="ARBA" id="ARBA00023136"/>
    </source>
</evidence>
<dbReference type="AlphaFoldDB" id="A0A074TIF0"/>
<keyword evidence="2" id="KW-1003">Cell membrane</keyword>
<sequence length="442" mass="46890">MSNTRQAAETSRLRAPLFFAIMTALIVLEGVTSGWNSALGILNMGLISAIMALGVNMQWGYAGLFNAGAMGFVALGGLAPVLISMPPTQGAFKAGGFGLIVAFIIAAIAVLAAVWLYKRLHGLARGLAVAAVLIVGFFAYRFFLDPAVSAIEAINPSAAGNLGGLGLPTLISWPVGAILAAGAAWLVGKTALGLRSDYLAIATLGIAEILVAVLKNEQWLDRGVLNVNGIPRPWPVPYEINLQNSQAFVAQMQAWGIDPTLGSTITVKLAFLVLFVVVILVLLWLTEMSLRSPWGRMMRAIRDNEISAAAMGKNITRRHLQIFVLGSAVIGLAGAMMISLDGQMTPSSYNPLRYTFLILVMVIVGGSGSNWGAILGGVLIWYVWVKAGDWGPDIMGLLASPFPDGPFKAHMIASAAHMRMLVMGVILLGVLRFSPRGLLPEK</sequence>
<dbReference type="EMBL" id="JHEH01000001">
    <property type="protein sequence ID" value="KEP71501.1"/>
    <property type="molecule type" value="Genomic_DNA"/>
</dbReference>
<comment type="caution">
    <text evidence="7">The sequence shown here is derived from an EMBL/GenBank/DDBJ whole genome shotgun (WGS) entry which is preliminary data.</text>
</comment>
<feature type="transmembrane region" description="Helical" evidence="6">
    <location>
        <begin position="95"/>
        <end position="116"/>
    </location>
</feature>
<evidence type="ECO:0000256" key="3">
    <source>
        <dbReference type="ARBA" id="ARBA00022692"/>
    </source>
</evidence>
<dbReference type="Proteomes" id="UP000027725">
    <property type="component" value="Unassembled WGS sequence"/>
</dbReference>
<keyword evidence="4 6" id="KW-1133">Transmembrane helix</keyword>
<keyword evidence="5 6" id="KW-0472">Membrane</keyword>
<evidence type="ECO:0000313" key="8">
    <source>
        <dbReference type="Proteomes" id="UP000027725"/>
    </source>
</evidence>
<protein>
    <submittedName>
        <fullName evidence="7">Branched-chain amino acid ABC transporter permease</fullName>
    </submittedName>
</protein>
<dbReference type="CDD" id="cd06581">
    <property type="entry name" value="TM_PBP1_LivM_like"/>
    <property type="match status" value="1"/>
</dbReference>
<evidence type="ECO:0000256" key="2">
    <source>
        <dbReference type="ARBA" id="ARBA00022475"/>
    </source>
</evidence>